<proteinExistence type="predicted"/>
<protein>
    <submittedName>
        <fullName evidence="3">Uncharacterized protein LOC110300817</fullName>
    </submittedName>
</protein>
<accession>A0A6P5QBP3</accession>
<gene>
    <name evidence="3" type="primary">LOC110300817</name>
</gene>
<evidence type="ECO:0000313" key="2">
    <source>
        <dbReference type="Proteomes" id="UP000515126"/>
    </source>
</evidence>
<evidence type="ECO:0000256" key="1">
    <source>
        <dbReference type="SAM" id="MobiDB-lite"/>
    </source>
</evidence>
<sequence length="209" mass="22851">MEMKARQLNNRRSKTKTCATRRWRQREGSSRQPGGAEVRRRCSLAAGAAFIISRKSQFHFHFPTSRLRGATSGSACERGDRAKGRALFTGATLGLWGSRSGGPGAGLGAGHQVAIGKEGDDLTLYSYLKGGDRPERAPEAWGPFPTCGLSVQNRCAQAAYTNSSWKVARCKGMHVHFVCSWRSKKDADLLELNCGWLSRAIQTGLEFAM</sequence>
<dbReference type="KEGG" id="mcal:110300817"/>
<dbReference type="GeneID" id="110300817"/>
<feature type="compositionally biased region" description="Basic residues" evidence="1">
    <location>
        <begin position="9"/>
        <end position="24"/>
    </location>
</feature>
<name>A0A6P5QBP3_MUSCR</name>
<organism evidence="2 3">
    <name type="scientific">Mus caroli</name>
    <name type="common">Ryukyu mouse</name>
    <name type="synonym">Ricefield mouse</name>
    <dbReference type="NCBI Taxonomy" id="10089"/>
    <lineage>
        <taxon>Eukaryota</taxon>
        <taxon>Metazoa</taxon>
        <taxon>Chordata</taxon>
        <taxon>Craniata</taxon>
        <taxon>Vertebrata</taxon>
        <taxon>Euteleostomi</taxon>
        <taxon>Mammalia</taxon>
        <taxon>Eutheria</taxon>
        <taxon>Euarchontoglires</taxon>
        <taxon>Glires</taxon>
        <taxon>Rodentia</taxon>
        <taxon>Myomorpha</taxon>
        <taxon>Muroidea</taxon>
        <taxon>Muridae</taxon>
        <taxon>Murinae</taxon>
        <taxon>Mus</taxon>
        <taxon>Mus</taxon>
    </lineage>
</organism>
<reference evidence="3" key="1">
    <citation type="submission" date="2025-08" db="UniProtKB">
        <authorList>
            <consortium name="RefSeq"/>
        </authorList>
    </citation>
    <scope>IDENTIFICATION</scope>
</reference>
<keyword evidence="2" id="KW-1185">Reference proteome</keyword>
<dbReference type="AlphaFoldDB" id="A0A6P5QBP3"/>
<evidence type="ECO:0000313" key="3">
    <source>
        <dbReference type="RefSeq" id="XP_021026748.1"/>
    </source>
</evidence>
<dbReference type="Proteomes" id="UP000515126">
    <property type="component" value="Chromosome 8"/>
</dbReference>
<dbReference type="RefSeq" id="XP_021026748.1">
    <property type="nucleotide sequence ID" value="XM_021171089.1"/>
</dbReference>
<feature type="region of interest" description="Disordered" evidence="1">
    <location>
        <begin position="1"/>
        <end position="38"/>
    </location>
</feature>